<evidence type="ECO:0000313" key="1">
    <source>
        <dbReference type="EMBL" id="MBB4844963.1"/>
    </source>
</evidence>
<keyword evidence="2" id="KW-1185">Reference proteome</keyword>
<dbReference type="EMBL" id="JACHLP010000007">
    <property type="protein sequence ID" value="MBB4844963.1"/>
    <property type="molecule type" value="Genomic_DNA"/>
</dbReference>
<organism evidence="1 2">
    <name type="scientific">Roseateles oligotrophus</name>
    <dbReference type="NCBI Taxonomy" id="1769250"/>
    <lineage>
        <taxon>Bacteria</taxon>
        <taxon>Pseudomonadati</taxon>
        <taxon>Pseudomonadota</taxon>
        <taxon>Betaproteobacteria</taxon>
        <taxon>Burkholderiales</taxon>
        <taxon>Sphaerotilaceae</taxon>
        <taxon>Roseateles</taxon>
    </lineage>
</organism>
<comment type="caution">
    <text evidence="1">The sequence shown here is derived from an EMBL/GenBank/DDBJ whole genome shotgun (WGS) entry which is preliminary data.</text>
</comment>
<gene>
    <name evidence="1" type="ORF">HNP55_003509</name>
</gene>
<dbReference type="RefSeq" id="WP_184302216.1">
    <property type="nucleotide sequence ID" value="NZ_JACHLP010000007.1"/>
</dbReference>
<reference evidence="1 2" key="1">
    <citation type="submission" date="2020-08" db="EMBL/GenBank/DDBJ databases">
        <title>Functional genomics of gut bacteria from endangered species of beetles.</title>
        <authorList>
            <person name="Carlos-Shanley C."/>
        </authorList>
    </citation>
    <scope>NUCLEOTIDE SEQUENCE [LARGE SCALE GENOMIC DNA]</scope>
    <source>
        <strain evidence="1 2">S00239</strain>
    </source>
</reference>
<accession>A0A840LE75</accession>
<dbReference type="Proteomes" id="UP000562027">
    <property type="component" value="Unassembled WGS sequence"/>
</dbReference>
<proteinExistence type="predicted"/>
<protein>
    <submittedName>
        <fullName evidence="1">Uncharacterized protein</fullName>
    </submittedName>
</protein>
<name>A0A840LE75_9BURK</name>
<dbReference type="AlphaFoldDB" id="A0A840LE75"/>
<evidence type="ECO:0000313" key="2">
    <source>
        <dbReference type="Proteomes" id="UP000562027"/>
    </source>
</evidence>
<sequence>MTLFNAALAASPGGPQIQRLSLAAGQAQQDLVFELSAELGGGESRVVFAALRSTVPLSAIELLDPLQRRVWRKTPAQLGLTPRALAQHPELGEAIVLPELRLPQAGRWRLRLERAQPLKPGGQVLFSFRHLPRYELSLTALSTEPASGQVQNYVLRPADFGAPVLGLGELALVLQDASGQTVPVPAARERLRTPAGLLISDEPGAYISRFALPAAGAYRLRARQQFQGGRFAEAELKLEAGGGVLAAGAPLRLERIRLERQGECAQAAVLEIGLEVASPGLYAVTVLLLAGPSSRQLSRSAQLPAGKASLPISVPASVLRELGGPPSRIARLGLVRFGPDQAGPVAELLDLALSAEQQAMFKALCPG</sequence>